<evidence type="ECO:0008006" key="4">
    <source>
        <dbReference type="Google" id="ProtNLM"/>
    </source>
</evidence>
<dbReference type="OrthoDB" id="341353at2759"/>
<dbReference type="OMA" id="IMIVEIA"/>
<keyword evidence="3" id="KW-1185">Reference proteome</keyword>
<dbReference type="PANTHER" id="PTHR13439">
    <property type="entry name" value="CT120 PROTEIN"/>
    <property type="match status" value="1"/>
</dbReference>
<dbReference type="GO" id="GO:0005783">
    <property type="term" value="C:endoplasmic reticulum"/>
    <property type="evidence" value="ECO:0007669"/>
    <property type="project" value="TreeGrafter"/>
</dbReference>
<dbReference type="GO" id="GO:0055088">
    <property type="term" value="P:lipid homeostasis"/>
    <property type="evidence" value="ECO:0007669"/>
    <property type="project" value="TreeGrafter"/>
</dbReference>
<dbReference type="AlphaFoldDB" id="A0A284RJN1"/>
<sequence length="333" mass="38190">MASTVGAQPVMDTVPVKQYSVVVQSFIALLCVYHLLAPRFTTSKQLSWIMTTIVSCIMTLTSLPFLWNYFTNYGVKDVARIPFLAVPANRFFQAYLVCDLMTGTIYYRSQISIVTGWFHHMLYIMIVEIAIRQSLAHVFCLCCIMEFPTFILGLGSLYPSLRSNVFFAVSFFATRIVFHIMLCISYYLPNNRLYATNGSFIPLILLTLVFPLHAMWFYACIKGFVRRGVKARSGAALPPSVEGTTRPPPVITVEHAYHYEHVSDSASLRSRLIPHAIRRPYNYYHSRLSQRRQAVRRYWQARTRGVYELLPEKDKLFAYIGLWRGSVSRSIAA</sequence>
<proteinExistence type="predicted"/>
<feature type="transmembrane region" description="Helical" evidence="1">
    <location>
        <begin position="136"/>
        <end position="158"/>
    </location>
</feature>
<dbReference type="EMBL" id="FUEG01000010">
    <property type="protein sequence ID" value="SJL08942.1"/>
    <property type="molecule type" value="Genomic_DNA"/>
</dbReference>
<feature type="transmembrane region" description="Helical" evidence="1">
    <location>
        <begin position="19"/>
        <end position="36"/>
    </location>
</feature>
<dbReference type="Proteomes" id="UP000219338">
    <property type="component" value="Unassembled WGS sequence"/>
</dbReference>
<organism evidence="2 3">
    <name type="scientific">Armillaria ostoyae</name>
    <name type="common">Armillaria root rot fungus</name>
    <dbReference type="NCBI Taxonomy" id="47428"/>
    <lineage>
        <taxon>Eukaryota</taxon>
        <taxon>Fungi</taxon>
        <taxon>Dikarya</taxon>
        <taxon>Basidiomycota</taxon>
        <taxon>Agaricomycotina</taxon>
        <taxon>Agaricomycetes</taxon>
        <taxon>Agaricomycetidae</taxon>
        <taxon>Agaricales</taxon>
        <taxon>Marasmiineae</taxon>
        <taxon>Physalacriaceae</taxon>
        <taxon>Armillaria</taxon>
    </lineage>
</organism>
<evidence type="ECO:0000313" key="3">
    <source>
        <dbReference type="Proteomes" id="UP000219338"/>
    </source>
</evidence>
<protein>
    <recommendedName>
        <fullName evidence="4">TLC domain-containing protein</fullName>
    </recommendedName>
</protein>
<keyword evidence="1" id="KW-1133">Transmembrane helix</keyword>
<accession>A0A284RJN1</accession>
<keyword evidence="1" id="KW-0472">Membrane</keyword>
<name>A0A284RJN1_ARMOS</name>
<reference evidence="3" key="1">
    <citation type="journal article" date="2017" name="Nat. Ecol. Evol.">
        <title>Genome expansion and lineage-specific genetic innovations in the forest pathogenic fungi Armillaria.</title>
        <authorList>
            <person name="Sipos G."/>
            <person name="Prasanna A.N."/>
            <person name="Walter M.C."/>
            <person name="O'Connor E."/>
            <person name="Balint B."/>
            <person name="Krizsan K."/>
            <person name="Kiss B."/>
            <person name="Hess J."/>
            <person name="Varga T."/>
            <person name="Slot J."/>
            <person name="Riley R."/>
            <person name="Boka B."/>
            <person name="Rigling D."/>
            <person name="Barry K."/>
            <person name="Lee J."/>
            <person name="Mihaltcheva S."/>
            <person name="LaButti K."/>
            <person name="Lipzen A."/>
            <person name="Waldron R."/>
            <person name="Moloney N.M."/>
            <person name="Sperisen C."/>
            <person name="Kredics L."/>
            <person name="Vagvoelgyi C."/>
            <person name="Patrignani A."/>
            <person name="Fitzpatrick D."/>
            <person name="Nagy I."/>
            <person name="Doyle S."/>
            <person name="Anderson J.B."/>
            <person name="Grigoriev I.V."/>
            <person name="Gueldener U."/>
            <person name="Muensterkoetter M."/>
            <person name="Nagy L.G."/>
        </authorList>
    </citation>
    <scope>NUCLEOTIDE SEQUENCE [LARGE SCALE GENOMIC DNA]</scope>
    <source>
        <strain evidence="3">C18/9</strain>
    </source>
</reference>
<feature type="transmembrane region" description="Helical" evidence="1">
    <location>
        <begin position="200"/>
        <end position="221"/>
    </location>
</feature>
<evidence type="ECO:0000313" key="2">
    <source>
        <dbReference type="EMBL" id="SJL08942.1"/>
    </source>
</evidence>
<feature type="transmembrane region" description="Helical" evidence="1">
    <location>
        <begin position="48"/>
        <end position="67"/>
    </location>
</feature>
<dbReference type="InterPro" id="IPR050846">
    <property type="entry name" value="TLCD"/>
</dbReference>
<feature type="transmembrane region" description="Helical" evidence="1">
    <location>
        <begin position="110"/>
        <end position="130"/>
    </location>
</feature>
<dbReference type="STRING" id="47428.A0A284RJN1"/>
<gene>
    <name evidence="2" type="ORF">ARMOST_12317</name>
</gene>
<feature type="transmembrane region" description="Helical" evidence="1">
    <location>
        <begin position="165"/>
        <end position="188"/>
    </location>
</feature>
<evidence type="ECO:0000256" key="1">
    <source>
        <dbReference type="SAM" id="Phobius"/>
    </source>
</evidence>
<keyword evidence="1" id="KW-0812">Transmembrane</keyword>
<dbReference type="PANTHER" id="PTHR13439:SF72">
    <property type="entry name" value="TLC DOMAIN-CONTAINING PROTEIN"/>
    <property type="match status" value="1"/>
</dbReference>